<accession>A0A9D7E1S9</accession>
<comment type="caution">
    <text evidence="6">The sequence shown here is derived from an EMBL/GenBank/DDBJ whole genome shotgun (WGS) entry which is preliminary data.</text>
</comment>
<dbReference type="PANTHER" id="PTHR30258">
    <property type="entry name" value="TYPE II SECRETION SYSTEM PROTEIN GSPE-RELATED"/>
    <property type="match status" value="1"/>
</dbReference>
<protein>
    <submittedName>
        <fullName evidence="6">Flp pilus assembly complex ATPase component TadA</fullName>
    </submittedName>
</protein>
<organism evidence="6 7">
    <name type="scientific">Candidatus Methylophosphatis roskildensis</name>
    <dbReference type="NCBI Taxonomy" id="2899263"/>
    <lineage>
        <taxon>Bacteria</taxon>
        <taxon>Pseudomonadati</taxon>
        <taxon>Pseudomonadota</taxon>
        <taxon>Betaproteobacteria</taxon>
        <taxon>Nitrosomonadales</taxon>
        <taxon>Sterolibacteriaceae</taxon>
        <taxon>Candidatus Methylophosphatis</taxon>
    </lineage>
</organism>
<keyword evidence="2" id="KW-0547">Nucleotide-binding</keyword>
<evidence type="ECO:0000313" key="7">
    <source>
        <dbReference type="Proteomes" id="UP000807785"/>
    </source>
</evidence>
<dbReference type="InterPro" id="IPR037257">
    <property type="entry name" value="T2SS_E_N_sf"/>
</dbReference>
<evidence type="ECO:0000256" key="2">
    <source>
        <dbReference type="ARBA" id="ARBA00022741"/>
    </source>
</evidence>
<dbReference type="SUPFAM" id="SSF52540">
    <property type="entry name" value="P-loop containing nucleoside triphosphate hydrolases"/>
    <property type="match status" value="1"/>
</dbReference>
<dbReference type="Pfam" id="PF00437">
    <property type="entry name" value="T2SSE"/>
    <property type="match status" value="1"/>
</dbReference>
<dbReference type="GO" id="GO:0005886">
    <property type="term" value="C:plasma membrane"/>
    <property type="evidence" value="ECO:0007669"/>
    <property type="project" value="TreeGrafter"/>
</dbReference>
<comment type="similarity">
    <text evidence="1">Belongs to the GSP E family.</text>
</comment>
<dbReference type="Gene3D" id="3.30.300.160">
    <property type="entry name" value="Type II secretion system, protein E, N-terminal domain"/>
    <property type="match status" value="1"/>
</dbReference>
<dbReference type="InterPro" id="IPR001482">
    <property type="entry name" value="T2SS/T4SS_dom"/>
</dbReference>
<evidence type="ECO:0000259" key="5">
    <source>
        <dbReference type="PROSITE" id="PS00662"/>
    </source>
</evidence>
<evidence type="ECO:0000256" key="1">
    <source>
        <dbReference type="ARBA" id="ARBA00006611"/>
    </source>
</evidence>
<sequence length="853" mass="94268">MELQLAPPVIPLSDRTPGTDERPVTRNYRWPTPPYAFFPADIEQTEAQDCEITAIGGRRVAGKLTFFLPEQDALEFQLPRATTTQTIYLGEILTLRLTRPIRLAPASGAALDPALAGAPALQPFQLVLHNGEVIEGATLGHVTESFGTFLFPPVGEADELSVERLFVPCASLKNLSIGRYLGQMLVDHEIVDSEHVELALAEQDAMRSQRIGDYLVEKNIVSEAQLLEALAKQQSMPVMRLGEALLELGMIKHAQLEEALQKQREDRSTPLGRILVGMGVLTDEDLHQVLARKLGFPVVDLDNFPVDANALRMIPEGVVNRLKVIPVLAHDGMLIVALEDPMRVDRLNELRFLTQFKVVPVVAPKRQIDAVLRKRFGPEVLWFEPITADGEPQGSVSGGQDQPLNFSGGRSADARPDINVLASALHDQQADDSVDVPIQESDNTLVRLVNTMILDAYSQQVSDIHIESYPEKQKTRVRFRKDGGLVPYLELPASYRQAVLARIKIMADLDISERRKPQDGKIDFQRFGPAKIELRVATIPTNRGLEDVVMRILSSARPVPLDKLHLSDWNRDHLRRIMEKSYGLLLVCGPTGSGKTTTLHSALSYINVPERKIWTAEDPVEITQPGLRQVQVNAKIGWTFAHALRSFLRADPDVIMVGEMRDQETARIGVEASLTGHLVLSTLHTNSAPESITRLLDMGVDPFNFADSLLGVLAQRLTKKLCPGCRHERSASEDEIEELLQEFCFNMPTGAGLAVDAVRAQWLAQHGDGKGGLRLYAAKGCVQCSGTGYRGRIALHELLVATPEVKRLAMRRAEIEEIAHTAIRAGMRTLKQDGIAKILQGLTDLSQVRAVSN</sequence>
<dbReference type="InterPro" id="IPR027417">
    <property type="entry name" value="P-loop_NTPase"/>
</dbReference>
<dbReference type="Gene3D" id="3.30.450.90">
    <property type="match status" value="1"/>
</dbReference>
<proteinExistence type="inferred from homology"/>
<dbReference type="CDD" id="cd01129">
    <property type="entry name" value="PulE-GspE-like"/>
    <property type="match status" value="1"/>
</dbReference>
<dbReference type="AlphaFoldDB" id="A0A9D7E1S9"/>
<dbReference type="Gene3D" id="3.40.50.300">
    <property type="entry name" value="P-loop containing nucleotide triphosphate hydrolases"/>
    <property type="match status" value="1"/>
</dbReference>
<keyword evidence="3" id="KW-0067">ATP-binding</keyword>
<dbReference type="PANTHER" id="PTHR30258:SF1">
    <property type="entry name" value="PROTEIN TRANSPORT PROTEIN HOFB HOMOLOG"/>
    <property type="match status" value="1"/>
</dbReference>
<evidence type="ECO:0000313" key="6">
    <source>
        <dbReference type="EMBL" id="MBK6972574.1"/>
    </source>
</evidence>
<evidence type="ECO:0000256" key="4">
    <source>
        <dbReference type="SAM" id="MobiDB-lite"/>
    </source>
</evidence>
<dbReference type="PROSITE" id="PS00662">
    <property type="entry name" value="T2SP_E"/>
    <property type="match status" value="1"/>
</dbReference>
<dbReference type="Pfam" id="PF05157">
    <property type="entry name" value="MshEN"/>
    <property type="match status" value="1"/>
</dbReference>
<feature type="domain" description="Bacterial type II secretion system protein E" evidence="5">
    <location>
        <begin position="648"/>
        <end position="662"/>
    </location>
</feature>
<dbReference type="GO" id="GO:0016887">
    <property type="term" value="F:ATP hydrolysis activity"/>
    <property type="evidence" value="ECO:0007669"/>
    <property type="project" value="TreeGrafter"/>
</dbReference>
<feature type="region of interest" description="Disordered" evidence="4">
    <location>
        <begin position="1"/>
        <end position="26"/>
    </location>
</feature>
<evidence type="ECO:0000256" key="3">
    <source>
        <dbReference type="ARBA" id="ARBA00022840"/>
    </source>
</evidence>
<dbReference type="GO" id="GO:0005524">
    <property type="term" value="F:ATP binding"/>
    <property type="evidence" value="ECO:0007669"/>
    <property type="project" value="UniProtKB-KW"/>
</dbReference>
<dbReference type="InterPro" id="IPR007831">
    <property type="entry name" value="T2SS_GspE_N"/>
</dbReference>
<reference evidence="6" key="1">
    <citation type="submission" date="2020-10" db="EMBL/GenBank/DDBJ databases">
        <title>Connecting structure to function with the recovery of over 1000 high-quality activated sludge metagenome-assembled genomes encoding full-length rRNA genes using long-read sequencing.</title>
        <authorList>
            <person name="Singleton C.M."/>
            <person name="Petriglieri F."/>
            <person name="Kristensen J.M."/>
            <person name="Kirkegaard R.H."/>
            <person name="Michaelsen T.Y."/>
            <person name="Andersen M.H."/>
            <person name="Karst S.M."/>
            <person name="Dueholm M.S."/>
            <person name="Nielsen P.H."/>
            <person name="Albertsen M."/>
        </authorList>
    </citation>
    <scope>NUCLEOTIDE SEQUENCE</scope>
    <source>
        <strain evidence="6">Bjer_18-Q3-R1-45_BAT3C.347</strain>
    </source>
</reference>
<gene>
    <name evidence="6" type="primary">tadA</name>
    <name evidence="6" type="ORF">IPH26_06355</name>
</gene>
<name>A0A9D7E1S9_9PROT</name>
<dbReference type="Proteomes" id="UP000807785">
    <property type="component" value="Unassembled WGS sequence"/>
</dbReference>
<dbReference type="EMBL" id="JADJEV010000003">
    <property type="protein sequence ID" value="MBK6972574.1"/>
    <property type="molecule type" value="Genomic_DNA"/>
</dbReference>
<dbReference type="SUPFAM" id="SSF160246">
    <property type="entry name" value="EspE N-terminal domain-like"/>
    <property type="match status" value="2"/>
</dbReference>